<feature type="domain" description="Response regulatory" evidence="2">
    <location>
        <begin position="15"/>
        <end position="137"/>
    </location>
</feature>
<reference evidence="3" key="1">
    <citation type="submission" date="2019-10" db="EMBL/GenBank/DDBJ databases">
        <title>Draft genome sequece of Microseira wollei NIES-4236.</title>
        <authorList>
            <person name="Yamaguchi H."/>
            <person name="Suzuki S."/>
            <person name="Kawachi M."/>
        </authorList>
    </citation>
    <scope>NUCLEOTIDE SEQUENCE</scope>
    <source>
        <strain evidence="3">NIES-4236</strain>
    </source>
</reference>
<dbReference type="InterPro" id="IPR052893">
    <property type="entry name" value="TCS_response_regulator"/>
</dbReference>
<feature type="modified residue" description="4-aspartylphosphate" evidence="1">
    <location>
        <position position="70"/>
    </location>
</feature>
<sequence>MKKSVQLNGNGEVIAVLVIEDDPGDADLIAIVFQRQRETIQLKIVHDGEEAIAYLRQTAHEVLPDLILLDLNLPGKSGREVLQAIKSDEQLKQIPVVILTGSKAPEEVLTSYKLGANAYITKPAGLAGFTNIIQSIDHFWLTLVHLPPNLR</sequence>
<dbReference type="PANTHER" id="PTHR44520:SF2">
    <property type="entry name" value="RESPONSE REGULATOR RCP1"/>
    <property type="match status" value="1"/>
</dbReference>
<dbReference type="RefSeq" id="WP_226593106.1">
    <property type="nucleotide sequence ID" value="NZ_BLAY01000263.1"/>
</dbReference>
<dbReference type="PROSITE" id="PS50110">
    <property type="entry name" value="RESPONSE_REGULATORY"/>
    <property type="match status" value="1"/>
</dbReference>
<accession>A0AAV3XQ48</accession>
<evidence type="ECO:0000313" key="4">
    <source>
        <dbReference type="Proteomes" id="UP001050975"/>
    </source>
</evidence>
<dbReference type="GO" id="GO:0000160">
    <property type="term" value="P:phosphorelay signal transduction system"/>
    <property type="evidence" value="ECO:0007669"/>
    <property type="project" value="InterPro"/>
</dbReference>
<organism evidence="3 4">
    <name type="scientific">Microseira wollei NIES-4236</name>
    <dbReference type="NCBI Taxonomy" id="2530354"/>
    <lineage>
        <taxon>Bacteria</taxon>
        <taxon>Bacillati</taxon>
        <taxon>Cyanobacteriota</taxon>
        <taxon>Cyanophyceae</taxon>
        <taxon>Oscillatoriophycideae</taxon>
        <taxon>Aerosakkonematales</taxon>
        <taxon>Aerosakkonemataceae</taxon>
        <taxon>Microseira</taxon>
    </lineage>
</organism>
<dbReference type="Proteomes" id="UP001050975">
    <property type="component" value="Unassembled WGS sequence"/>
</dbReference>
<dbReference type="Gene3D" id="3.40.50.2300">
    <property type="match status" value="1"/>
</dbReference>
<protein>
    <submittedName>
        <fullName evidence="3">Response regulator receiver protein</fullName>
    </submittedName>
</protein>
<proteinExistence type="predicted"/>
<dbReference type="SUPFAM" id="SSF52172">
    <property type="entry name" value="CheY-like"/>
    <property type="match status" value="1"/>
</dbReference>
<dbReference type="InterPro" id="IPR001789">
    <property type="entry name" value="Sig_transdc_resp-reg_receiver"/>
</dbReference>
<gene>
    <name evidence="3" type="ORF">MiSe_86920</name>
</gene>
<evidence type="ECO:0000313" key="3">
    <source>
        <dbReference type="EMBL" id="GET43866.1"/>
    </source>
</evidence>
<dbReference type="EMBL" id="BLAY01000263">
    <property type="protein sequence ID" value="GET43866.1"/>
    <property type="molecule type" value="Genomic_DNA"/>
</dbReference>
<dbReference type="CDD" id="cd17557">
    <property type="entry name" value="REC_Rcp-like"/>
    <property type="match status" value="1"/>
</dbReference>
<evidence type="ECO:0000256" key="1">
    <source>
        <dbReference type="PROSITE-ProRule" id="PRU00169"/>
    </source>
</evidence>
<dbReference type="PANTHER" id="PTHR44520">
    <property type="entry name" value="RESPONSE REGULATOR RCP1-RELATED"/>
    <property type="match status" value="1"/>
</dbReference>
<evidence type="ECO:0000259" key="2">
    <source>
        <dbReference type="PROSITE" id="PS50110"/>
    </source>
</evidence>
<keyword evidence="1" id="KW-0597">Phosphoprotein</keyword>
<dbReference type="Pfam" id="PF00072">
    <property type="entry name" value="Response_reg"/>
    <property type="match status" value="1"/>
</dbReference>
<keyword evidence="4" id="KW-1185">Reference proteome</keyword>
<dbReference type="InterPro" id="IPR011006">
    <property type="entry name" value="CheY-like_superfamily"/>
</dbReference>
<dbReference type="SMART" id="SM00448">
    <property type="entry name" value="REC"/>
    <property type="match status" value="1"/>
</dbReference>
<dbReference type="AlphaFoldDB" id="A0AAV3XQ48"/>
<name>A0AAV3XQ48_9CYAN</name>
<comment type="caution">
    <text evidence="3">The sequence shown here is derived from an EMBL/GenBank/DDBJ whole genome shotgun (WGS) entry which is preliminary data.</text>
</comment>